<accession>A0A3F2RF76</accession>
<evidence type="ECO:0000313" key="5">
    <source>
        <dbReference type="Proteomes" id="UP000284657"/>
    </source>
</evidence>
<dbReference type="PANTHER" id="PTHR46763">
    <property type="entry name" value="DYNEIN REGULATORY COMPLEX PROTEIN 8"/>
    <property type="match status" value="1"/>
</dbReference>
<dbReference type="SMART" id="SM00054">
    <property type="entry name" value="EFh"/>
    <property type="match status" value="2"/>
</dbReference>
<evidence type="ECO:0000313" key="2">
    <source>
        <dbReference type="EMBL" id="RLN52684.1"/>
    </source>
</evidence>
<dbReference type="GO" id="GO:0005509">
    <property type="term" value="F:calcium ion binding"/>
    <property type="evidence" value="ECO:0007669"/>
    <property type="project" value="InterPro"/>
</dbReference>
<feature type="domain" description="EF-hand" evidence="1">
    <location>
        <begin position="128"/>
        <end position="163"/>
    </location>
</feature>
<name>A0A3F2RF76_9STRA</name>
<dbReference type="SUPFAM" id="SSF47473">
    <property type="entry name" value="EF-hand"/>
    <property type="match status" value="1"/>
</dbReference>
<dbReference type="Pfam" id="PF13499">
    <property type="entry name" value="EF-hand_7"/>
    <property type="match status" value="1"/>
</dbReference>
<evidence type="ECO:0000313" key="3">
    <source>
        <dbReference type="EMBL" id="RLN55075.1"/>
    </source>
</evidence>
<dbReference type="InterPro" id="IPR002048">
    <property type="entry name" value="EF_hand_dom"/>
</dbReference>
<organism evidence="3 4">
    <name type="scientific">Phytophthora kernoviae</name>
    <dbReference type="NCBI Taxonomy" id="325452"/>
    <lineage>
        <taxon>Eukaryota</taxon>
        <taxon>Sar</taxon>
        <taxon>Stramenopiles</taxon>
        <taxon>Oomycota</taxon>
        <taxon>Peronosporomycetes</taxon>
        <taxon>Peronosporales</taxon>
        <taxon>Peronosporaceae</taxon>
        <taxon>Phytophthora</taxon>
    </lineage>
</organism>
<dbReference type="OrthoDB" id="10260307at2759"/>
<feature type="domain" description="EF-hand" evidence="1">
    <location>
        <begin position="49"/>
        <end position="84"/>
    </location>
</feature>
<evidence type="ECO:0000313" key="4">
    <source>
        <dbReference type="Proteomes" id="UP000277300"/>
    </source>
</evidence>
<proteinExistence type="predicted"/>
<protein>
    <recommendedName>
        <fullName evidence="1">EF-hand domain-containing protein</fullName>
    </recommendedName>
</protein>
<dbReference type="Proteomes" id="UP000284657">
    <property type="component" value="Unassembled WGS sequence"/>
</dbReference>
<feature type="non-terminal residue" evidence="3">
    <location>
        <position position="1"/>
    </location>
</feature>
<evidence type="ECO:0000259" key="1">
    <source>
        <dbReference type="PROSITE" id="PS50222"/>
    </source>
</evidence>
<dbReference type="FunFam" id="1.10.238.10:FF:000001">
    <property type="entry name" value="Calmodulin 1"/>
    <property type="match status" value="1"/>
</dbReference>
<dbReference type="PROSITE" id="PS50222">
    <property type="entry name" value="EF_HAND_2"/>
    <property type="match status" value="2"/>
</dbReference>
<gene>
    <name evidence="2" type="ORF">BBJ29_009880</name>
    <name evidence="3" type="ORF">BBP00_00008654</name>
</gene>
<dbReference type="EMBL" id="MBDO02000461">
    <property type="protein sequence ID" value="RLN55075.1"/>
    <property type="molecule type" value="Genomic_DNA"/>
</dbReference>
<sequence length="202" mass="22931">ENEAVVLHDEEAGRFESFVAELSSDGHRTTMATTSAAANPRATADDEAARKLRIRVAFDMFDKDKKGCVIQEEVSTIMRYLGAYPSEKDIIKKILPEMQEDEPSTFVAYDRFEKKMLEVLYTNEYEPDTDETVLAAFRVIDTEKKGYIEAEVLRELLTTKGTPFREKEMEAFLAAAKDPPTGRVYYEDYIALLTQALAPKHV</sequence>
<dbReference type="Gene3D" id="1.10.238.10">
    <property type="entry name" value="EF-hand"/>
    <property type="match status" value="2"/>
</dbReference>
<reference evidence="4 5" key="1">
    <citation type="submission" date="2018-07" db="EMBL/GenBank/DDBJ databases">
        <title>Genome sequencing of oomycete isolates from Chile give support for New Zealand origin for Phytophthora kernoviae and make available the first Nothophytophthora sp. genome.</title>
        <authorList>
            <person name="Studholme D.J."/>
            <person name="Sanfuentes E."/>
            <person name="Panda P."/>
            <person name="Hill R."/>
            <person name="Sambles C."/>
            <person name="Grant M."/>
            <person name="Williams N.M."/>
            <person name="Mcdougal R.L."/>
        </authorList>
    </citation>
    <scope>NUCLEOTIDE SEQUENCE [LARGE SCALE GENOMIC DNA]</scope>
    <source>
        <strain evidence="3">Chile6</strain>
        <strain evidence="2">Chile7</strain>
    </source>
</reference>
<comment type="caution">
    <text evidence="3">The sequence shown here is derived from an EMBL/GenBank/DDBJ whole genome shotgun (WGS) entry which is preliminary data.</text>
</comment>
<dbReference type="AlphaFoldDB" id="A0A3F2RF76"/>
<dbReference type="EMBL" id="MBAD02001655">
    <property type="protein sequence ID" value="RLN52684.1"/>
    <property type="molecule type" value="Genomic_DNA"/>
</dbReference>
<dbReference type="Proteomes" id="UP000277300">
    <property type="component" value="Unassembled WGS sequence"/>
</dbReference>
<dbReference type="PANTHER" id="PTHR46763:SF1">
    <property type="entry name" value="DYNEIN REGULATORY COMPLEX PROTEIN 8"/>
    <property type="match status" value="1"/>
</dbReference>
<dbReference type="InterPro" id="IPR011992">
    <property type="entry name" value="EF-hand-dom_pair"/>
</dbReference>